<dbReference type="CDD" id="cd00006">
    <property type="entry name" value="PTS_IIA_man"/>
    <property type="match status" value="1"/>
</dbReference>
<dbReference type="InterPro" id="IPR004701">
    <property type="entry name" value="PTS_EIIA_man-typ"/>
</dbReference>
<dbReference type="InterPro" id="IPR033887">
    <property type="entry name" value="PTS_IIA_man"/>
</dbReference>
<evidence type="ECO:0000256" key="5">
    <source>
        <dbReference type="ARBA" id="ARBA00022679"/>
    </source>
</evidence>
<keyword evidence="10" id="KW-1185">Reference proteome</keyword>
<evidence type="ECO:0000256" key="3">
    <source>
        <dbReference type="ARBA" id="ARBA00022490"/>
    </source>
</evidence>
<dbReference type="InterPro" id="IPR036662">
    <property type="entry name" value="PTS_EIIA_man-typ_sf"/>
</dbReference>
<keyword evidence="6" id="KW-0598">Phosphotransferase system</keyword>
<evidence type="ECO:0000256" key="6">
    <source>
        <dbReference type="ARBA" id="ARBA00022683"/>
    </source>
</evidence>
<accession>A0ABV9QQS9</accession>
<evidence type="ECO:0000256" key="4">
    <source>
        <dbReference type="ARBA" id="ARBA00022597"/>
    </source>
</evidence>
<evidence type="ECO:0000313" key="10">
    <source>
        <dbReference type="Proteomes" id="UP001595886"/>
    </source>
</evidence>
<sequence length="130" mass="13660">MTVGVLLMTHESMGAALVGAARHVLGRLPLPVEVQEVAPDDDPDTMLRAAAANARDLDHGDGVLVLSDLYGATPCNIARRLPDLGVRMHCVSGLNLPMLLRVLNYPEQSLDELAQTAANGGRGGIVVDNA</sequence>
<dbReference type="PANTHER" id="PTHR33799">
    <property type="entry name" value="PTS PERMEASE-RELATED-RELATED"/>
    <property type="match status" value="1"/>
</dbReference>
<evidence type="ECO:0000256" key="2">
    <source>
        <dbReference type="ARBA" id="ARBA00022448"/>
    </source>
</evidence>
<evidence type="ECO:0000256" key="1">
    <source>
        <dbReference type="ARBA" id="ARBA00004496"/>
    </source>
</evidence>
<feature type="domain" description="PTS EIIA type-4" evidence="8">
    <location>
        <begin position="2"/>
        <end position="125"/>
    </location>
</feature>
<dbReference type="Gene3D" id="3.40.50.510">
    <property type="entry name" value="Phosphotransferase system, mannose-type IIA component"/>
    <property type="match status" value="1"/>
</dbReference>
<dbReference type="Proteomes" id="UP001595886">
    <property type="component" value="Unassembled WGS sequence"/>
</dbReference>
<dbReference type="Pfam" id="PF03610">
    <property type="entry name" value="EIIA-man"/>
    <property type="match status" value="1"/>
</dbReference>
<dbReference type="SUPFAM" id="SSF53062">
    <property type="entry name" value="PTS system fructose IIA component-like"/>
    <property type="match status" value="1"/>
</dbReference>
<dbReference type="EMBL" id="JBHSHD010000003">
    <property type="protein sequence ID" value="MFC4819375.1"/>
    <property type="molecule type" value="Genomic_DNA"/>
</dbReference>
<organism evidence="9 10">
    <name type="scientific">Dokdonella ginsengisoli</name>
    <dbReference type="NCBI Taxonomy" id="363846"/>
    <lineage>
        <taxon>Bacteria</taxon>
        <taxon>Pseudomonadati</taxon>
        <taxon>Pseudomonadota</taxon>
        <taxon>Gammaproteobacteria</taxon>
        <taxon>Lysobacterales</taxon>
        <taxon>Rhodanobacteraceae</taxon>
        <taxon>Dokdonella</taxon>
    </lineage>
</organism>
<proteinExistence type="predicted"/>
<evidence type="ECO:0000256" key="7">
    <source>
        <dbReference type="ARBA" id="ARBA00022777"/>
    </source>
</evidence>
<gene>
    <name evidence="9" type="ORF">ACFO6Q_03515</name>
</gene>
<protein>
    <submittedName>
        <fullName evidence="9">PTS sugar transporter subunit IIA</fullName>
    </submittedName>
</protein>
<keyword evidence="3" id="KW-0963">Cytoplasm</keyword>
<keyword evidence="5" id="KW-0808">Transferase</keyword>
<evidence type="ECO:0000259" key="8">
    <source>
        <dbReference type="PROSITE" id="PS51096"/>
    </source>
</evidence>
<name>A0ABV9QQS9_9GAMM</name>
<keyword evidence="2" id="KW-0813">Transport</keyword>
<comment type="subcellular location">
    <subcellularLocation>
        <location evidence="1">Cytoplasm</location>
    </subcellularLocation>
</comment>
<dbReference type="RefSeq" id="WP_380019132.1">
    <property type="nucleotide sequence ID" value="NZ_JBHSHD010000003.1"/>
</dbReference>
<dbReference type="PANTHER" id="PTHR33799:SF1">
    <property type="entry name" value="PTS SYSTEM MANNOSE-SPECIFIC EIIAB COMPONENT-RELATED"/>
    <property type="match status" value="1"/>
</dbReference>
<dbReference type="InterPro" id="IPR051471">
    <property type="entry name" value="Bacterial_PTS_sugar_comp"/>
</dbReference>
<evidence type="ECO:0000313" key="9">
    <source>
        <dbReference type="EMBL" id="MFC4819375.1"/>
    </source>
</evidence>
<reference evidence="10" key="1">
    <citation type="journal article" date="2019" name="Int. J. Syst. Evol. Microbiol.">
        <title>The Global Catalogue of Microorganisms (GCM) 10K type strain sequencing project: providing services to taxonomists for standard genome sequencing and annotation.</title>
        <authorList>
            <consortium name="The Broad Institute Genomics Platform"/>
            <consortium name="The Broad Institute Genome Sequencing Center for Infectious Disease"/>
            <person name="Wu L."/>
            <person name="Ma J."/>
        </authorList>
    </citation>
    <scope>NUCLEOTIDE SEQUENCE [LARGE SCALE GENOMIC DNA]</scope>
    <source>
        <strain evidence="10">CCUG 30340</strain>
    </source>
</reference>
<comment type="caution">
    <text evidence="9">The sequence shown here is derived from an EMBL/GenBank/DDBJ whole genome shotgun (WGS) entry which is preliminary data.</text>
</comment>
<keyword evidence="4 9" id="KW-0762">Sugar transport</keyword>
<keyword evidence="7" id="KW-0418">Kinase</keyword>
<dbReference type="PROSITE" id="PS51096">
    <property type="entry name" value="PTS_EIIA_TYPE_4"/>
    <property type="match status" value="1"/>
</dbReference>